<proteinExistence type="predicted"/>
<sequence length="192" mass="21353">MNPLFEPAGPEWVQRVIDEYPLAHLVSHKLNASPLPLLAERDERGSLVSLFGHCARTNPLVGDFADNPEGLVIFSGPQGYISPSLVSKPDWGPTWNYASLRFRVDVRFVPEETQRSVEQLAEKLEGDRWTLARLGARADTLMSQIIAFRARVTGADHVFKLGQDESDQSHAEIVAGHPDRTLGAWMAATRRV</sequence>
<dbReference type="InterPro" id="IPR007396">
    <property type="entry name" value="TR_PAI2-type"/>
</dbReference>
<dbReference type="PANTHER" id="PTHR35802:SF1">
    <property type="entry name" value="PROTEASE SYNTHASE AND SPORULATION PROTEIN PAI 2"/>
    <property type="match status" value="1"/>
</dbReference>
<dbReference type="SUPFAM" id="SSF50475">
    <property type="entry name" value="FMN-binding split barrel"/>
    <property type="match status" value="1"/>
</dbReference>
<organism evidence="1">
    <name type="scientific">Sphingomonas psychrotolerans</name>
    <dbReference type="NCBI Taxonomy" id="1327635"/>
    <lineage>
        <taxon>Bacteria</taxon>
        <taxon>Pseudomonadati</taxon>
        <taxon>Pseudomonadota</taxon>
        <taxon>Alphaproteobacteria</taxon>
        <taxon>Sphingomonadales</taxon>
        <taxon>Sphingomonadaceae</taxon>
        <taxon>Sphingomonas</taxon>
    </lineage>
</organism>
<dbReference type="PANTHER" id="PTHR35802">
    <property type="entry name" value="PROTEASE SYNTHASE AND SPORULATION PROTEIN PAI 2"/>
    <property type="match status" value="1"/>
</dbReference>
<name>A0ABU3NAV0_9SPHN</name>
<gene>
    <name evidence="1" type="ORF">MZO42_19655</name>
</gene>
<accession>A0ABU3NAV0</accession>
<dbReference type="Gene3D" id="2.30.110.10">
    <property type="entry name" value="Electron Transport, Fmn-binding Protein, Chain A"/>
    <property type="match status" value="1"/>
</dbReference>
<comment type="caution">
    <text evidence="1">The sequence shown here is derived from an EMBL/GenBank/DDBJ whole genome shotgun (WGS) entry which is preliminary data.</text>
</comment>
<dbReference type="Pfam" id="PF04299">
    <property type="entry name" value="FMN_bind_2"/>
    <property type="match status" value="1"/>
</dbReference>
<protein>
    <submittedName>
        <fullName evidence="1">FMN-binding negative transcriptional regulator</fullName>
    </submittedName>
</protein>
<dbReference type="EMBL" id="JALMLT010000006">
    <property type="protein sequence ID" value="MDT8760922.1"/>
    <property type="molecule type" value="Genomic_DNA"/>
</dbReference>
<evidence type="ECO:0000313" key="1">
    <source>
        <dbReference type="EMBL" id="MDT8760922.1"/>
    </source>
</evidence>
<reference evidence="1" key="1">
    <citation type="submission" date="2022-04" db="EMBL/GenBank/DDBJ databases">
        <title>Tomato heritable bacteria conferring resistance against bacterial wilt.</title>
        <authorList>
            <person name="Yin J."/>
        </authorList>
    </citation>
    <scope>NUCLEOTIDE SEQUENCE</scope>
    <source>
        <strain evidence="1">Cra20</strain>
    </source>
</reference>
<dbReference type="InterPro" id="IPR012349">
    <property type="entry name" value="Split_barrel_FMN-bd"/>
</dbReference>